<dbReference type="AlphaFoldDB" id="A0A2L2BNV2"/>
<dbReference type="EMBL" id="CP026923">
    <property type="protein sequence ID" value="AVG23349.1"/>
    <property type="molecule type" value="Genomic_DNA"/>
</dbReference>
<dbReference type="SUPFAM" id="SSF53335">
    <property type="entry name" value="S-adenosyl-L-methionine-dependent methyltransferases"/>
    <property type="match status" value="1"/>
</dbReference>
<dbReference type="OrthoDB" id="9810570at2"/>
<dbReference type="CDD" id="cd02440">
    <property type="entry name" value="AdoMet_MTases"/>
    <property type="match status" value="1"/>
</dbReference>
<evidence type="ECO:0000259" key="1">
    <source>
        <dbReference type="Pfam" id="PF18096"/>
    </source>
</evidence>
<gene>
    <name evidence="2" type="ORF">C3B54_11351</name>
</gene>
<proteinExistence type="predicted"/>
<name>A0A2L2BNV2_9MICO</name>
<keyword evidence="2" id="KW-0489">Methyltransferase</keyword>
<dbReference type="Gene3D" id="3.40.50.150">
    <property type="entry name" value="Vaccinia Virus protein VP39"/>
    <property type="match status" value="1"/>
</dbReference>
<evidence type="ECO:0000313" key="3">
    <source>
        <dbReference type="Proteomes" id="UP000243077"/>
    </source>
</evidence>
<dbReference type="Proteomes" id="UP000243077">
    <property type="component" value="Chromosome"/>
</dbReference>
<protein>
    <submittedName>
        <fullName evidence="2">S-adenosylmethionine-dependent methyltransferase</fullName>
    </submittedName>
</protein>
<keyword evidence="2" id="KW-0808">Transferase</keyword>
<dbReference type="GO" id="GO:0032259">
    <property type="term" value="P:methylation"/>
    <property type="evidence" value="ECO:0007669"/>
    <property type="project" value="UniProtKB-KW"/>
</dbReference>
<dbReference type="GO" id="GO:0008168">
    <property type="term" value="F:methyltransferase activity"/>
    <property type="evidence" value="ECO:0007669"/>
    <property type="project" value="UniProtKB-KW"/>
</dbReference>
<accession>A0A2L2BNV2</accession>
<dbReference type="InterPro" id="IPR041497">
    <property type="entry name" value="Thump-like"/>
</dbReference>
<organism evidence="2 3">
    <name type="scientific">Pontimonas salivibrio</name>
    <dbReference type="NCBI Taxonomy" id="1159327"/>
    <lineage>
        <taxon>Bacteria</taxon>
        <taxon>Bacillati</taxon>
        <taxon>Actinomycetota</taxon>
        <taxon>Actinomycetes</taxon>
        <taxon>Micrococcales</taxon>
        <taxon>Microbacteriaceae</taxon>
        <taxon>Pontimonas</taxon>
    </lineage>
</organism>
<keyword evidence="3" id="KW-1185">Reference proteome</keyword>
<reference evidence="2" key="1">
    <citation type="submission" date="2018-02" db="EMBL/GenBank/DDBJ databases">
        <title>Complete genome of the streamlined marine actinobacterium Pontimonas salivibrio CL-TW6 adapted to coastal planktonic lifestype.</title>
        <authorList>
            <person name="Cho B.C."/>
            <person name="Hardies S.C."/>
            <person name="Jang G.I."/>
            <person name="Hwang C.Y."/>
        </authorList>
    </citation>
    <scope>NUCLEOTIDE SEQUENCE [LARGE SCALE GENOMIC DNA]</scope>
    <source>
        <strain evidence="2">CL-TW6</strain>
    </source>
</reference>
<sequence>MAIDADVLLQSETLILIDTLAESDSSADIVQTVSALRRAGHPTERIHQALEQLRLRRKGEAKFGPYASQMLFSETGLEQASRLAVAAHHAGRFQAAGIRTVADLGCGIGGDSMAFAALGLSVLAVDSDHNTAALASYNLAMFDSVTVEHADALQVDLSGVEGIWLDPARREGGTRLVNPEQWSPSLTDAFTLARTRPSGIKLAPGMDRELIPADAEAQWVSHSGGVVEVVLWWGALARPGIRRSALVLGAEHSAELTAENDAPDADIGPLRDYLYEPDGAVIRARLIGKLAGMLGGAMLSPGIAYITSDEEHHSVFAAGFAVHKVLPLKTKDLVAWVRDANIGTLEIKKRGVDIDPARLREQLSPQGSESGTLIITRYQGKKVAIVATRLVPAAG</sequence>
<dbReference type="KEGG" id="psai:C3B54_11351"/>
<feature type="domain" description="THUMP-like" evidence="1">
    <location>
        <begin position="318"/>
        <end position="389"/>
    </location>
</feature>
<dbReference type="RefSeq" id="WP_104914195.1">
    <property type="nucleotide sequence ID" value="NZ_CP026923.1"/>
</dbReference>
<evidence type="ECO:0000313" key="2">
    <source>
        <dbReference type="EMBL" id="AVG23349.1"/>
    </source>
</evidence>
<dbReference type="Pfam" id="PF18096">
    <property type="entry name" value="Thump_like"/>
    <property type="match status" value="1"/>
</dbReference>
<dbReference type="InterPro" id="IPR029063">
    <property type="entry name" value="SAM-dependent_MTases_sf"/>
</dbReference>